<keyword evidence="3" id="KW-1185">Reference proteome</keyword>
<sequence>MNSNLFATVTSLAALAVAAAAGMMYVFSTFAMRGLDRTGPVSALTAMRGINTEANTNAAFLLAYFGAAVLAVVAGGFALTRLGQPGAVWVLVGAALALLAAVITVAFNVPLNNHLEGLDLTRLSADDMAREWSAYLSTWSAWNHARTAAGALGAVLMTVGVQLR</sequence>
<evidence type="ECO:0000313" key="2">
    <source>
        <dbReference type="EMBL" id="SEH60028.1"/>
    </source>
</evidence>
<dbReference type="OrthoDB" id="428263at2"/>
<feature type="transmembrane region" description="Helical" evidence="1">
    <location>
        <begin position="86"/>
        <end position="107"/>
    </location>
</feature>
<dbReference type="AlphaFoldDB" id="A0A1H6JJV6"/>
<dbReference type="InterPro" id="IPR013901">
    <property type="entry name" value="Anthrone_oxy"/>
</dbReference>
<protein>
    <submittedName>
        <fullName evidence="2">Uncharacterized membrane protein</fullName>
    </submittedName>
</protein>
<name>A0A1H6JJV6_MYCRU</name>
<keyword evidence="1" id="KW-0812">Transmembrane</keyword>
<reference evidence="3" key="1">
    <citation type="submission" date="2016-10" db="EMBL/GenBank/DDBJ databases">
        <authorList>
            <person name="Varghese N."/>
            <person name="Submissions S."/>
        </authorList>
    </citation>
    <scope>NUCLEOTIDE SEQUENCE [LARGE SCALE GENOMIC DNA]</scope>
    <source>
        <strain evidence="3">DSM 45405</strain>
    </source>
</reference>
<organism evidence="2 3">
    <name type="scientific">Mycolicibacterium rutilum</name>
    <name type="common">Mycobacterium rutilum</name>
    <dbReference type="NCBI Taxonomy" id="370526"/>
    <lineage>
        <taxon>Bacteria</taxon>
        <taxon>Bacillati</taxon>
        <taxon>Actinomycetota</taxon>
        <taxon>Actinomycetes</taxon>
        <taxon>Mycobacteriales</taxon>
        <taxon>Mycobacteriaceae</taxon>
        <taxon>Mycolicibacterium</taxon>
    </lineage>
</organism>
<dbReference type="STRING" id="370526.SAMN04489835_1882"/>
<dbReference type="Proteomes" id="UP000182915">
    <property type="component" value="Chromosome I"/>
</dbReference>
<accession>A0A1H6JJV6</accession>
<evidence type="ECO:0000313" key="3">
    <source>
        <dbReference type="Proteomes" id="UP000182915"/>
    </source>
</evidence>
<keyword evidence="1" id="KW-1133">Transmembrane helix</keyword>
<evidence type="ECO:0000256" key="1">
    <source>
        <dbReference type="SAM" id="Phobius"/>
    </source>
</evidence>
<proteinExistence type="predicted"/>
<keyword evidence="1" id="KW-0472">Membrane</keyword>
<dbReference type="Pfam" id="PF08592">
    <property type="entry name" value="Anthrone_oxy"/>
    <property type="match status" value="1"/>
</dbReference>
<dbReference type="RefSeq" id="WP_083406904.1">
    <property type="nucleotide sequence ID" value="NZ_LT629971.1"/>
</dbReference>
<feature type="transmembrane region" description="Helical" evidence="1">
    <location>
        <begin position="58"/>
        <end position="79"/>
    </location>
</feature>
<dbReference type="EMBL" id="LT629971">
    <property type="protein sequence ID" value="SEH60028.1"/>
    <property type="molecule type" value="Genomic_DNA"/>
</dbReference>
<gene>
    <name evidence="2" type="ORF">SAMN04489835_1882</name>
</gene>